<dbReference type="EC" id="2.5.1.15" evidence="5 10"/>
<keyword evidence="6 10" id="KW-0808">Transferase</keyword>
<evidence type="ECO:0000256" key="4">
    <source>
        <dbReference type="ARBA" id="ARBA00009503"/>
    </source>
</evidence>
<name>A0ABY2S449_9PSEU</name>
<proteinExistence type="inferred from homology"/>
<dbReference type="InterPro" id="IPR045031">
    <property type="entry name" value="DHP_synth-like"/>
</dbReference>
<evidence type="ECO:0000256" key="2">
    <source>
        <dbReference type="ARBA" id="ARBA00001946"/>
    </source>
</evidence>
<dbReference type="InterPro" id="IPR000489">
    <property type="entry name" value="Pterin-binding_dom"/>
</dbReference>
<dbReference type="GO" id="GO:0004156">
    <property type="term" value="F:dihydropteroate synthase activity"/>
    <property type="evidence" value="ECO:0007669"/>
    <property type="project" value="UniProtKB-EC"/>
</dbReference>
<evidence type="ECO:0000256" key="7">
    <source>
        <dbReference type="ARBA" id="ARBA00022723"/>
    </source>
</evidence>
<sequence>MTGVRSEGHPACAQRSDGGLHCTAAVADLLPVRAPGTRPLVCGIVNVTPDSFSDGGSFADPDAAADHALRLIDEGADLVDIGGESTRPGAHPPSVAEELARVVPVIERLTGRTGTPLSVDTSRPEVMRAAVAAGASLINDVRALRYPGALDAAAELGVPVCLTHMLRPPHLMQRNPAYADVLSEVAEFLRERMDACAGAGIPREHLIVDPGFGFGKTLEHNLELLRSLAVFTELGAPVMVGLSRKAMLGRLTGRPVRERVSASVTAAVLAAQRGARILRVHDVAATSDALDVLAAVG</sequence>
<protein>
    <recommendedName>
        <fullName evidence="5 10">Dihydropteroate synthase</fullName>
        <shortName evidence="10">DHPS</shortName>
        <ecNumber evidence="5 10">2.5.1.15</ecNumber>
    </recommendedName>
    <alternativeName>
        <fullName evidence="10">Dihydropteroate pyrophosphorylase</fullName>
    </alternativeName>
</protein>
<comment type="catalytic activity">
    <reaction evidence="1">
        <text>(7,8-dihydropterin-6-yl)methyl diphosphate + 4-aminobenzoate = 7,8-dihydropteroate + diphosphate</text>
        <dbReference type="Rhea" id="RHEA:19949"/>
        <dbReference type="ChEBI" id="CHEBI:17836"/>
        <dbReference type="ChEBI" id="CHEBI:17839"/>
        <dbReference type="ChEBI" id="CHEBI:33019"/>
        <dbReference type="ChEBI" id="CHEBI:72950"/>
        <dbReference type="EC" id="2.5.1.15"/>
    </reaction>
</comment>
<keyword evidence="9 10" id="KW-0289">Folate biosynthesis</keyword>
<comment type="caution">
    <text evidence="12">The sequence shown here is derived from an EMBL/GenBank/DDBJ whole genome shotgun (WGS) entry which is preliminary data.</text>
</comment>
<evidence type="ECO:0000256" key="6">
    <source>
        <dbReference type="ARBA" id="ARBA00022679"/>
    </source>
</evidence>
<dbReference type="NCBIfam" id="TIGR01496">
    <property type="entry name" value="DHPS"/>
    <property type="match status" value="1"/>
</dbReference>
<dbReference type="EMBL" id="SWMS01000008">
    <property type="protein sequence ID" value="TKG70580.1"/>
    <property type="molecule type" value="Genomic_DNA"/>
</dbReference>
<dbReference type="PROSITE" id="PS50972">
    <property type="entry name" value="PTERIN_BINDING"/>
    <property type="match status" value="1"/>
</dbReference>
<evidence type="ECO:0000256" key="5">
    <source>
        <dbReference type="ARBA" id="ARBA00012458"/>
    </source>
</evidence>
<evidence type="ECO:0000256" key="9">
    <source>
        <dbReference type="ARBA" id="ARBA00022909"/>
    </source>
</evidence>
<keyword evidence="8 10" id="KW-0460">Magnesium</keyword>
<evidence type="ECO:0000259" key="11">
    <source>
        <dbReference type="PROSITE" id="PS50972"/>
    </source>
</evidence>
<reference evidence="12 13" key="1">
    <citation type="journal article" date="2015" name="Antonie Van Leeuwenhoek">
        <title>Prauserella endophytica sp. nov., an endophytic actinobacterium isolated from Tamarix taklamakanensis.</title>
        <authorList>
            <person name="Liu J.M."/>
            <person name="Habden X."/>
            <person name="Guo L."/>
            <person name="Tuo L."/>
            <person name="Jiang Z.K."/>
            <person name="Liu S.W."/>
            <person name="Liu X.F."/>
            <person name="Chen L."/>
            <person name="Li R.F."/>
            <person name="Zhang Y.Q."/>
            <person name="Sun C.H."/>
        </authorList>
    </citation>
    <scope>NUCLEOTIDE SEQUENCE [LARGE SCALE GENOMIC DNA]</scope>
    <source>
        <strain evidence="12 13">CGMCC 4.7182</strain>
    </source>
</reference>
<dbReference type="PANTHER" id="PTHR20941:SF1">
    <property type="entry name" value="FOLIC ACID SYNTHESIS PROTEIN FOL1"/>
    <property type="match status" value="1"/>
</dbReference>
<dbReference type="InterPro" id="IPR011005">
    <property type="entry name" value="Dihydropteroate_synth-like_sf"/>
</dbReference>
<evidence type="ECO:0000313" key="13">
    <source>
        <dbReference type="Proteomes" id="UP000309992"/>
    </source>
</evidence>
<dbReference type="InterPro" id="IPR006390">
    <property type="entry name" value="DHP_synth_dom"/>
</dbReference>
<evidence type="ECO:0000256" key="1">
    <source>
        <dbReference type="ARBA" id="ARBA00000012"/>
    </source>
</evidence>
<dbReference type="CDD" id="cd00739">
    <property type="entry name" value="DHPS"/>
    <property type="match status" value="1"/>
</dbReference>
<dbReference type="PANTHER" id="PTHR20941">
    <property type="entry name" value="FOLATE SYNTHESIS PROTEINS"/>
    <property type="match status" value="1"/>
</dbReference>
<feature type="domain" description="Pterin-binding" evidence="11">
    <location>
        <begin position="39"/>
        <end position="291"/>
    </location>
</feature>
<evidence type="ECO:0000256" key="8">
    <source>
        <dbReference type="ARBA" id="ARBA00022842"/>
    </source>
</evidence>
<gene>
    <name evidence="12" type="primary">folP</name>
    <name evidence="12" type="ORF">FCN18_17020</name>
</gene>
<evidence type="ECO:0000313" key="12">
    <source>
        <dbReference type="EMBL" id="TKG70580.1"/>
    </source>
</evidence>
<dbReference type="Pfam" id="PF00809">
    <property type="entry name" value="Pterin_bind"/>
    <property type="match status" value="1"/>
</dbReference>
<keyword evidence="7 10" id="KW-0479">Metal-binding</keyword>
<dbReference type="Proteomes" id="UP000309992">
    <property type="component" value="Unassembled WGS sequence"/>
</dbReference>
<comment type="similarity">
    <text evidence="4 10">Belongs to the DHPS family.</text>
</comment>
<comment type="pathway">
    <text evidence="3 10">Cofactor biosynthesis; tetrahydrofolate biosynthesis; 7,8-dihydrofolate from 2-amino-4-hydroxy-6-hydroxymethyl-7,8-dihydropteridine diphosphate and 4-aminobenzoate: step 1/2.</text>
</comment>
<dbReference type="PROSITE" id="PS00793">
    <property type="entry name" value="DHPS_2"/>
    <property type="match status" value="1"/>
</dbReference>
<dbReference type="SUPFAM" id="SSF51717">
    <property type="entry name" value="Dihydropteroate synthetase-like"/>
    <property type="match status" value="1"/>
</dbReference>
<organism evidence="12 13">
    <name type="scientific">Prauserella endophytica</name>
    <dbReference type="NCBI Taxonomy" id="1592324"/>
    <lineage>
        <taxon>Bacteria</taxon>
        <taxon>Bacillati</taxon>
        <taxon>Actinomycetota</taxon>
        <taxon>Actinomycetes</taxon>
        <taxon>Pseudonocardiales</taxon>
        <taxon>Pseudonocardiaceae</taxon>
        <taxon>Prauserella</taxon>
        <taxon>Prauserella coralliicola group</taxon>
    </lineage>
</organism>
<keyword evidence="13" id="KW-1185">Reference proteome</keyword>
<evidence type="ECO:0000256" key="10">
    <source>
        <dbReference type="RuleBase" id="RU361205"/>
    </source>
</evidence>
<evidence type="ECO:0000256" key="3">
    <source>
        <dbReference type="ARBA" id="ARBA00004763"/>
    </source>
</evidence>
<comment type="function">
    <text evidence="10">Catalyzes the condensation of para-aminobenzoate (pABA) with 6-hydroxymethyl-7,8-dihydropterin diphosphate (DHPt-PP) to form 7,8-dihydropteroate (H2Pte), the immediate precursor of folate derivatives.</text>
</comment>
<dbReference type="PROSITE" id="PS00792">
    <property type="entry name" value="DHPS_1"/>
    <property type="match status" value="1"/>
</dbReference>
<accession>A0ABY2S449</accession>
<comment type="cofactor">
    <cofactor evidence="2 10">
        <name>Mg(2+)</name>
        <dbReference type="ChEBI" id="CHEBI:18420"/>
    </cofactor>
</comment>
<dbReference type="Gene3D" id="3.20.20.20">
    <property type="entry name" value="Dihydropteroate synthase-like"/>
    <property type="match status" value="1"/>
</dbReference>